<accession>A0AAV8RPZ1</accession>
<keyword evidence="3" id="KW-1185">Reference proteome</keyword>
<keyword evidence="1" id="KW-0812">Transmembrane</keyword>
<feature type="transmembrane region" description="Helical" evidence="1">
    <location>
        <begin position="72"/>
        <end position="95"/>
    </location>
</feature>
<gene>
    <name evidence="2" type="ORF">OPV22_007295</name>
</gene>
<protein>
    <submittedName>
        <fullName evidence="2">Uncharacterized protein</fullName>
    </submittedName>
</protein>
<dbReference type="AlphaFoldDB" id="A0AAV8RPZ1"/>
<comment type="caution">
    <text evidence="2">The sequence shown here is derived from an EMBL/GenBank/DDBJ whole genome shotgun (WGS) entry which is preliminary data.</text>
</comment>
<name>A0AAV8RPZ1_ENSVE</name>
<evidence type="ECO:0000313" key="3">
    <source>
        <dbReference type="Proteomes" id="UP001222027"/>
    </source>
</evidence>
<keyword evidence="1" id="KW-0472">Membrane</keyword>
<proteinExistence type="predicted"/>
<sequence length="104" mass="11546">MDGQIVGSEISLQEPKLKIFTDAIDCCPFSVSLDSASVDGVARLRFGRFSMPSSVSSLLLNHLSINPVHEDIYFLAWFLLVVVVVAAANPFRWWVMADCRLSLD</sequence>
<dbReference type="EMBL" id="JAQQAF010000002">
    <property type="protein sequence ID" value="KAJ8506409.1"/>
    <property type="molecule type" value="Genomic_DNA"/>
</dbReference>
<organism evidence="2 3">
    <name type="scientific">Ensete ventricosum</name>
    <name type="common">Abyssinian banana</name>
    <name type="synonym">Musa ensete</name>
    <dbReference type="NCBI Taxonomy" id="4639"/>
    <lineage>
        <taxon>Eukaryota</taxon>
        <taxon>Viridiplantae</taxon>
        <taxon>Streptophyta</taxon>
        <taxon>Embryophyta</taxon>
        <taxon>Tracheophyta</taxon>
        <taxon>Spermatophyta</taxon>
        <taxon>Magnoliopsida</taxon>
        <taxon>Liliopsida</taxon>
        <taxon>Zingiberales</taxon>
        <taxon>Musaceae</taxon>
        <taxon>Ensete</taxon>
    </lineage>
</organism>
<evidence type="ECO:0000256" key="1">
    <source>
        <dbReference type="SAM" id="Phobius"/>
    </source>
</evidence>
<keyword evidence="1" id="KW-1133">Transmembrane helix</keyword>
<reference evidence="2 3" key="1">
    <citation type="submission" date="2022-12" db="EMBL/GenBank/DDBJ databases">
        <title>Chromosome-scale assembly of the Ensete ventricosum genome.</title>
        <authorList>
            <person name="Dussert Y."/>
            <person name="Stocks J."/>
            <person name="Wendawek A."/>
            <person name="Woldeyes F."/>
            <person name="Nichols R.A."/>
            <person name="Borrell J.S."/>
        </authorList>
    </citation>
    <scope>NUCLEOTIDE SEQUENCE [LARGE SCALE GENOMIC DNA]</scope>
    <source>
        <strain evidence="3">cv. Maze</strain>
        <tissue evidence="2">Seeds</tissue>
    </source>
</reference>
<dbReference type="Proteomes" id="UP001222027">
    <property type="component" value="Unassembled WGS sequence"/>
</dbReference>
<evidence type="ECO:0000313" key="2">
    <source>
        <dbReference type="EMBL" id="KAJ8506409.1"/>
    </source>
</evidence>